<gene>
    <name evidence="2" type="ORF">PPRIM_AZ9-3.1.T1690052</name>
</gene>
<name>A0A8S1QNB4_PARPR</name>
<accession>A0A8S1QNB4</accession>
<evidence type="ECO:0000313" key="3">
    <source>
        <dbReference type="Proteomes" id="UP000688137"/>
    </source>
</evidence>
<reference evidence="2" key="1">
    <citation type="submission" date="2021-01" db="EMBL/GenBank/DDBJ databases">
        <authorList>
            <consortium name="Genoscope - CEA"/>
            <person name="William W."/>
        </authorList>
    </citation>
    <scope>NUCLEOTIDE SEQUENCE</scope>
</reference>
<dbReference type="Proteomes" id="UP000688137">
    <property type="component" value="Unassembled WGS sequence"/>
</dbReference>
<comment type="caution">
    <text evidence="2">The sequence shown here is derived from an EMBL/GenBank/DDBJ whole genome shotgun (WGS) entry which is preliminary data.</text>
</comment>
<evidence type="ECO:0000256" key="1">
    <source>
        <dbReference type="SAM" id="MobiDB-lite"/>
    </source>
</evidence>
<organism evidence="2 3">
    <name type="scientific">Paramecium primaurelia</name>
    <dbReference type="NCBI Taxonomy" id="5886"/>
    <lineage>
        <taxon>Eukaryota</taxon>
        <taxon>Sar</taxon>
        <taxon>Alveolata</taxon>
        <taxon>Ciliophora</taxon>
        <taxon>Intramacronucleata</taxon>
        <taxon>Oligohymenophorea</taxon>
        <taxon>Peniculida</taxon>
        <taxon>Parameciidae</taxon>
        <taxon>Paramecium</taxon>
    </lineage>
</organism>
<feature type="compositionally biased region" description="Polar residues" evidence="1">
    <location>
        <begin position="208"/>
        <end position="227"/>
    </location>
</feature>
<dbReference type="AlphaFoldDB" id="A0A8S1QNB4"/>
<feature type="region of interest" description="Disordered" evidence="1">
    <location>
        <begin position="208"/>
        <end position="234"/>
    </location>
</feature>
<proteinExistence type="predicted"/>
<keyword evidence="3" id="KW-1185">Reference proteome</keyword>
<protein>
    <submittedName>
        <fullName evidence="2">Uncharacterized protein</fullName>
    </submittedName>
</protein>
<dbReference type="EMBL" id="CAJJDM010000178">
    <property type="protein sequence ID" value="CAD8116145.1"/>
    <property type="molecule type" value="Genomic_DNA"/>
</dbReference>
<evidence type="ECO:0000313" key="2">
    <source>
        <dbReference type="EMBL" id="CAD8116145.1"/>
    </source>
</evidence>
<sequence length="334" mass="39376">MQNLQQIINDSKVINSKQEILNYVKQHKIYFPTNLESKLLKWNSKPLIIQETNQLEVSFGVFFCQVIKLSQQQSVGEDYTYFHQNQQLNDINQNQYIKLCQDFFPNIQQGFPRNINNSKIFDKQLFQCFSLEKHLIGEQPQQFQNRQYISLKNQSEEKLNYKILVYQRPHEYGPKVHIIFSTNNDIDILTNKIFSNIPQFPQNYAKTQSTLQPRPDVNKSNPNTQYKDQGPQKFPFRPGNCFQTQIGSGIPSNPINQIQKNNPIYKNSSNINLVPNQKYKEQCQKNMQNQPIQGCITSTANLSVNDNYWRQTPTIMDTQIEKQEYQQINKKLFY</sequence>